<accession>A0A2H5X9X4</accession>
<evidence type="ECO:0000313" key="3">
    <source>
        <dbReference type="Proteomes" id="UP000236173"/>
    </source>
</evidence>
<sequence>MTRRVFLHYLTVGVANMIGSAGNTRCLSYTDGEFLDELERSAFHYFVEQTNPRNGLVRDRDRPDAPASIAATGFGLVAWSIAAARKWVSADAALDVILAALRFFAHEAEQVHGFFYHFLDFRTGERYQEKWKSELSSVDTAWLLAGVLVVKEAFSSHPQIQKLAKQIEERVDWRWMCDGQLTLTMGWTPEEGFLPARWDKYAEHMFMYLIGLGSPTFSLPKESWDAWERNWTEYKGYRYLDCPPLFTHQYSHAFVDFRKWRDRYADYWESAVQATLANRQFCIDHADRFKSYGSNSWGLTACDGPDGYRAYGAKEGWHDGTVAPCAAAGSLPFAPQECIAALRFFRERFSKRLWGRYGFRDAFNLDRNWWATDTLGIDQGITLIMIENLRSGRVWRWMASDSTLQRGLKRAHFFSRTPHANRA</sequence>
<reference evidence="3" key="1">
    <citation type="submission" date="2017-09" db="EMBL/GenBank/DDBJ databases">
        <title>Metaegenomics of thermophilic ammonia-oxidizing enrichment culture.</title>
        <authorList>
            <person name="Kato S."/>
            <person name="Suzuki K."/>
        </authorList>
    </citation>
    <scope>NUCLEOTIDE SEQUENCE [LARGE SCALE GENOMIC DNA]</scope>
</reference>
<dbReference type="AlphaFoldDB" id="A0A2H5X9X4"/>
<dbReference type="Proteomes" id="UP000236173">
    <property type="component" value="Unassembled WGS sequence"/>
</dbReference>
<proteinExistence type="predicted"/>
<evidence type="ECO:0000313" key="2">
    <source>
        <dbReference type="EMBL" id="GBC97996.1"/>
    </source>
</evidence>
<dbReference type="InterPro" id="IPR016883">
    <property type="entry name" value="UCP028431"/>
</dbReference>
<gene>
    <name evidence="2" type="ORF">HRbin17_00491</name>
</gene>
<dbReference type="Gene3D" id="1.50.10.140">
    <property type="match status" value="1"/>
</dbReference>
<protein>
    <recommendedName>
        <fullName evidence="1">Glycoamylase-like domain-containing protein</fullName>
    </recommendedName>
</protein>
<comment type="caution">
    <text evidence="2">The sequence shown here is derived from an EMBL/GenBank/DDBJ whole genome shotgun (WGS) entry which is preliminary data.</text>
</comment>
<evidence type="ECO:0000259" key="1">
    <source>
        <dbReference type="Pfam" id="PF10091"/>
    </source>
</evidence>
<feature type="domain" description="Glycoamylase-like" evidence="1">
    <location>
        <begin position="197"/>
        <end position="400"/>
    </location>
</feature>
<dbReference type="PIRSF" id="PIRSF028431">
    <property type="entry name" value="UCP028431"/>
    <property type="match status" value="1"/>
</dbReference>
<dbReference type="Pfam" id="PF10091">
    <property type="entry name" value="Glycoamylase"/>
    <property type="match status" value="1"/>
</dbReference>
<dbReference type="EMBL" id="BEHT01000005">
    <property type="protein sequence ID" value="GBC97996.1"/>
    <property type="molecule type" value="Genomic_DNA"/>
</dbReference>
<organism evidence="2 3">
    <name type="scientific">Candidatus Fervidibacter japonicus</name>
    <dbReference type="NCBI Taxonomy" id="2035412"/>
    <lineage>
        <taxon>Bacteria</taxon>
        <taxon>Candidatus Fervidibacterota</taxon>
        <taxon>Candidatus Fervidibacter</taxon>
    </lineage>
</organism>
<dbReference type="InterPro" id="IPR019282">
    <property type="entry name" value="Glycoamylase-like_cons_dom"/>
</dbReference>
<name>A0A2H5X9X4_9BACT</name>